<organism evidence="2 3">
    <name type="scientific">Exocentrus adspersus</name>
    <dbReference type="NCBI Taxonomy" id="1586481"/>
    <lineage>
        <taxon>Eukaryota</taxon>
        <taxon>Metazoa</taxon>
        <taxon>Ecdysozoa</taxon>
        <taxon>Arthropoda</taxon>
        <taxon>Hexapoda</taxon>
        <taxon>Insecta</taxon>
        <taxon>Pterygota</taxon>
        <taxon>Neoptera</taxon>
        <taxon>Endopterygota</taxon>
        <taxon>Coleoptera</taxon>
        <taxon>Polyphaga</taxon>
        <taxon>Cucujiformia</taxon>
        <taxon>Chrysomeloidea</taxon>
        <taxon>Cerambycidae</taxon>
        <taxon>Lamiinae</taxon>
        <taxon>Acanthocinini</taxon>
        <taxon>Exocentrus</taxon>
    </lineage>
</organism>
<evidence type="ECO:0000313" key="2">
    <source>
        <dbReference type="EMBL" id="KAJ8920300.1"/>
    </source>
</evidence>
<dbReference type="EMBL" id="JANEYG010000015">
    <property type="protein sequence ID" value="KAJ8920300.1"/>
    <property type="molecule type" value="Genomic_DNA"/>
</dbReference>
<feature type="region of interest" description="Disordered" evidence="1">
    <location>
        <begin position="510"/>
        <end position="573"/>
    </location>
</feature>
<reference evidence="2 3" key="1">
    <citation type="journal article" date="2023" name="Insect Mol. Biol.">
        <title>Genome sequencing provides insights into the evolution of gene families encoding plant cell wall-degrading enzymes in longhorned beetles.</title>
        <authorList>
            <person name="Shin N.R."/>
            <person name="Okamura Y."/>
            <person name="Kirsch R."/>
            <person name="Pauchet Y."/>
        </authorList>
    </citation>
    <scope>NUCLEOTIDE SEQUENCE [LARGE SCALE GENOMIC DNA]</scope>
    <source>
        <strain evidence="2">EAD_L_NR</strain>
    </source>
</reference>
<accession>A0AAV8W2L9</accession>
<evidence type="ECO:0008006" key="4">
    <source>
        <dbReference type="Google" id="ProtNLM"/>
    </source>
</evidence>
<evidence type="ECO:0000256" key="1">
    <source>
        <dbReference type="SAM" id="MobiDB-lite"/>
    </source>
</evidence>
<dbReference type="Proteomes" id="UP001159042">
    <property type="component" value="Unassembled WGS sequence"/>
</dbReference>
<sequence>MTYHFVLRFTFNFRRKIPTSLTSDEYYGPLIDSYTKSILKSGLLLDEDLEALLSISQFRTFSEKTSYKPSLSLLASIIALFSSSLLAKKLNTPLLAAPALVATASLALLEFKNQRNKQENKEVVDRLLGILSKIQKLNVNVMRYMKTRRDVEKTKNESPLPFYYNKNVEEFMQAFSKNSSHVIEFLVHNLRSLSVYSAELQEDFKMLQELEFCDIFSDTDLGDTEKCLSFIQKTHDVNVLLFSKLLSYLGVVLNSKNMRESDMKTIINQTLPKTVKTLQHYSSVTKKHFVAFRQSAKSKSEMKQQSEGSKRKNISNKLEATLISSVNNLSLILEKSQCVLERLETSENDTNLPEIGNAILDLRNHTFATYESLDLLCRLYGILSNSNLNQPPGNKIENRPKTSPTSETLPKICYDDDTLPIEENFELYIDKDEFEEIQQPSKHEEESNAYLSLMLQELKQSLKQHERFIAAKNKRGSVEEEEIRLERKKCKGESPPRFNLKALEDHLEEGVSRRVDMPAPPPPPLPAFNLGDLERESGQANARSMLENIRTLSSQRDVREEVFGNSDEDSDGC</sequence>
<protein>
    <recommendedName>
        <fullName evidence="4">Vezatin</fullName>
    </recommendedName>
</protein>
<keyword evidence="3" id="KW-1185">Reference proteome</keyword>
<proteinExistence type="predicted"/>
<gene>
    <name evidence="2" type="ORF">NQ315_011961</name>
</gene>
<name>A0AAV8W2L9_9CUCU</name>
<evidence type="ECO:0000313" key="3">
    <source>
        <dbReference type="Proteomes" id="UP001159042"/>
    </source>
</evidence>
<comment type="caution">
    <text evidence="2">The sequence shown here is derived from an EMBL/GenBank/DDBJ whole genome shotgun (WGS) entry which is preliminary data.</text>
</comment>
<dbReference type="AlphaFoldDB" id="A0AAV8W2L9"/>
<feature type="region of interest" description="Disordered" evidence="1">
    <location>
        <begin position="391"/>
        <end position="410"/>
    </location>
</feature>